<evidence type="ECO:0000313" key="2">
    <source>
        <dbReference type="Proteomes" id="UP000051673"/>
    </source>
</evidence>
<sequence>MQLKQKYNELLETSKMRESVVDNKIIELSNISDSMENNKTLLIRERERIDKMIIDLSNEEVSDSQTPLQ</sequence>
<accession>A0A0R2JII7</accession>
<gene>
    <name evidence="1" type="ORF">IV67_GL000633</name>
</gene>
<dbReference type="Proteomes" id="UP000051673">
    <property type="component" value="Unassembled WGS sequence"/>
</dbReference>
<dbReference type="AlphaFoldDB" id="A0A0R2JII7"/>
<keyword evidence="2" id="KW-1185">Reference proteome</keyword>
<organism evidence="1 2">
    <name type="scientific">Weissella minor</name>
    <dbReference type="NCBI Taxonomy" id="1620"/>
    <lineage>
        <taxon>Bacteria</taxon>
        <taxon>Bacillati</taxon>
        <taxon>Bacillota</taxon>
        <taxon>Bacilli</taxon>
        <taxon>Lactobacillales</taxon>
        <taxon>Lactobacillaceae</taxon>
        <taxon>Weissella</taxon>
    </lineage>
</organism>
<evidence type="ECO:0000313" key="1">
    <source>
        <dbReference type="EMBL" id="KRN77113.1"/>
    </source>
</evidence>
<reference evidence="1 2" key="1">
    <citation type="journal article" date="2015" name="Genome Announc.">
        <title>Expanding the biotechnology potential of lactobacilli through comparative genomics of 213 strains and associated genera.</title>
        <authorList>
            <person name="Sun Z."/>
            <person name="Harris H.M."/>
            <person name="McCann A."/>
            <person name="Guo C."/>
            <person name="Argimon S."/>
            <person name="Zhang W."/>
            <person name="Yang X."/>
            <person name="Jeffery I.B."/>
            <person name="Cooney J.C."/>
            <person name="Kagawa T.F."/>
            <person name="Liu W."/>
            <person name="Song Y."/>
            <person name="Salvetti E."/>
            <person name="Wrobel A."/>
            <person name="Rasinkangas P."/>
            <person name="Parkhill J."/>
            <person name="Rea M.C."/>
            <person name="O'Sullivan O."/>
            <person name="Ritari J."/>
            <person name="Douillard F.P."/>
            <person name="Paul Ross R."/>
            <person name="Yang R."/>
            <person name="Briner A.E."/>
            <person name="Felis G.E."/>
            <person name="de Vos W.M."/>
            <person name="Barrangou R."/>
            <person name="Klaenhammer T.R."/>
            <person name="Caufield P.W."/>
            <person name="Cui Y."/>
            <person name="Zhang H."/>
            <person name="O'Toole P.W."/>
        </authorList>
    </citation>
    <scope>NUCLEOTIDE SEQUENCE [LARGE SCALE GENOMIC DNA]</scope>
    <source>
        <strain evidence="1 2">DSM 20014</strain>
    </source>
</reference>
<comment type="caution">
    <text evidence="1">The sequence shown here is derived from an EMBL/GenBank/DDBJ whole genome shotgun (WGS) entry which is preliminary data.</text>
</comment>
<dbReference type="PATRIC" id="fig|1620.3.peg.641"/>
<name>A0A0R2JII7_9LACO</name>
<proteinExistence type="predicted"/>
<protein>
    <submittedName>
        <fullName evidence="1">Uncharacterized protein</fullName>
    </submittedName>
</protein>
<dbReference type="EMBL" id="JQCD01000024">
    <property type="protein sequence ID" value="KRN77113.1"/>
    <property type="molecule type" value="Genomic_DNA"/>
</dbReference>